<feature type="domain" description="HNH nuclease" evidence="1">
    <location>
        <begin position="26"/>
        <end position="71"/>
    </location>
</feature>
<name>A0A1Z1LW18_9CAUD</name>
<sequence length="136" mass="14852">MTDCILHKGCVNNAGYGLKWYAGKLRGAHVVSYLKHKGPIPEGLVVMHSCDNRLCVNPEHLSVGTYSDNMVDCVSKGRKNAPHSDSHYNSKLTAEDVKSIRKSGLTATELTSAYPGVARRTLSDVLTGKTWRHVDG</sequence>
<dbReference type="Gene3D" id="3.90.75.10">
    <property type="entry name" value="Homing Intron 3 (I-ppo) Encoded Endonuclease, Chain A"/>
    <property type="match status" value="1"/>
</dbReference>
<keyword evidence="3" id="KW-1185">Reference proteome</keyword>
<dbReference type="InterPro" id="IPR044925">
    <property type="entry name" value="His-Me_finger_sf"/>
</dbReference>
<dbReference type="Proteomes" id="UP000222018">
    <property type="component" value="Segment"/>
</dbReference>
<dbReference type="InterPro" id="IPR003615">
    <property type="entry name" value="HNH_nuc"/>
</dbReference>
<dbReference type="Pfam" id="PF13392">
    <property type="entry name" value="HNH_3"/>
    <property type="match status" value="1"/>
</dbReference>
<evidence type="ECO:0000313" key="2">
    <source>
        <dbReference type="EMBL" id="ARW56864.1"/>
    </source>
</evidence>
<protein>
    <recommendedName>
        <fullName evidence="1">HNH nuclease domain-containing protein</fullName>
    </recommendedName>
</protein>
<accession>A0A1Z1LW18</accession>
<dbReference type="EMBL" id="KY962008">
    <property type="protein sequence ID" value="ARW56864.1"/>
    <property type="molecule type" value="Genomic_DNA"/>
</dbReference>
<dbReference type="KEGG" id="vg:54980805"/>
<reference evidence="2 3" key="1">
    <citation type="submission" date="2017-04" db="EMBL/GenBank/DDBJ databases">
        <title>ST31 complete genome sequence.</title>
        <authorList>
            <person name="Liu X."/>
            <person name="Liu H."/>
        </authorList>
    </citation>
    <scope>NUCLEOTIDE SEQUENCE [LARGE SCALE GENOMIC DNA]</scope>
</reference>
<dbReference type="GO" id="GO:0004519">
    <property type="term" value="F:endonuclease activity"/>
    <property type="evidence" value="ECO:0007669"/>
    <property type="project" value="InterPro"/>
</dbReference>
<organism evidence="2 3">
    <name type="scientific">Escherichia phage ST31</name>
    <dbReference type="NCBI Taxonomy" id="1983789"/>
    <lineage>
        <taxon>Viruses</taxon>
        <taxon>Duplodnaviria</taxon>
        <taxon>Heunggongvirae</taxon>
        <taxon>Uroviricota</taxon>
        <taxon>Caudoviricetes</taxon>
        <taxon>Autographivirales</taxon>
        <taxon>Autotranscriptaviridae</taxon>
        <taxon>Studiervirinae</taxon>
        <taxon>Kayfunavirus</taxon>
        <taxon>Kayfunavirus ST31</taxon>
    </lineage>
</organism>
<evidence type="ECO:0000313" key="3">
    <source>
        <dbReference type="Proteomes" id="UP000222018"/>
    </source>
</evidence>
<evidence type="ECO:0000259" key="1">
    <source>
        <dbReference type="Pfam" id="PF13392"/>
    </source>
</evidence>
<dbReference type="RefSeq" id="YP_009790643.1">
    <property type="nucleotide sequence ID" value="NC_047829.1"/>
</dbReference>
<proteinExistence type="predicted"/>
<dbReference type="InterPro" id="IPR044930">
    <property type="entry name" value="Homing_endonuclease_His-Me"/>
</dbReference>
<dbReference type="SUPFAM" id="SSF54060">
    <property type="entry name" value="His-Me finger endonucleases"/>
    <property type="match status" value="1"/>
</dbReference>
<dbReference type="GeneID" id="54980805"/>